<evidence type="ECO:0000256" key="14">
    <source>
        <dbReference type="SAM" id="MobiDB-lite"/>
    </source>
</evidence>
<keyword evidence="3" id="KW-1003">Cell membrane</keyword>
<evidence type="ECO:0000259" key="16">
    <source>
        <dbReference type="PROSITE" id="PS50262"/>
    </source>
</evidence>
<name>A0ABM1KVB1_GEKJA</name>
<evidence type="ECO:0000256" key="4">
    <source>
        <dbReference type="ARBA" id="ARBA00022692"/>
    </source>
</evidence>
<evidence type="ECO:0000256" key="15">
    <source>
        <dbReference type="SAM" id="Phobius"/>
    </source>
</evidence>
<feature type="transmembrane region" description="Helical" evidence="15">
    <location>
        <begin position="85"/>
        <end position="104"/>
    </location>
</feature>
<keyword evidence="12 13" id="KW-0807">Transducer</keyword>
<evidence type="ECO:0000256" key="8">
    <source>
        <dbReference type="ARBA" id="ARBA00023136"/>
    </source>
</evidence>
<feature type="transmembrane region" description="Helical" evidence="15">
    <location>
        <begin position="51"/>
        <end position="73"/>
    </location>
</feature>
<dbReference type="Gene3D" id="1.20.1070.10">
    <property type="entry name" value="Rhodopsin 7-helix transmembrane proteins"/>
    <property type="match status" value="1"/>
</dbReference>
<reference evidence="18" key="1">
    <citation type="submission" date="2025-08" db="UniProtKB">
        <authorList>
            <consortium name="RefSeq"/>
        </authorList>
    </citation>
    <scope>IDENTIFICATION</scope>
</reference>
<feature type="transmembrane region" description="Helical" evidence="15">
    <location>
        <begin position="124"/>
        <end position="145"/>
    </location>
</feature>
<dbReference type="InterPro" id="IPR001277">
    <property type="entry name" value="CXCR4/ACKR2"/>
</dbReference>
<comment type="similarity">
    <text evidence="13">Belongs to the G-protein coupled receptor 1 family.</text>
</comment>
<evidence type="ECO:0000313" key="18">
    <source>
        <dbReference type="RefSeq" id="XP_015277648.1"/>
    </source>
</evidence>
<dbReference type="PROSITE" id="PS00237">
    <property type="entry name" value="G_PROTEIN_RECEP_F1_1"/>
    <property type="match status" value="1"/>
</dbReference>
<evidence type="ECO:0000256" key="13">
    <source>
        <dbReference type="RuleBase" id="RU000688"/>
    </source>
</evidence>
<evidence type="ECO:0000256" key="1">
    <source>
        <dbReference type="ARBA" id="ARBA00004412"/>
    </source>
</evidence>
<keyword evidence="8 15" id="KW-0472">Membrane</keyword>
<evidence type="ECO:0000256" key="5">
    <source>
        <dbReference type="ARBA" id="ARBA00022753"/>
    </source>
</evidence>
<keyword evidence="4 13" id="KW-0812">Transmembrane</keyword>
<evidence type="ECO:0000256" key="12">
    <source>
        <dbReference type="ARBA" id="ARBA00023224"/>
    </source>
</evidence>
<dbReference type="SUPFAM" id="SSF81321">
    <property type="entry name" value="Family A G protein-coupled receptor-like"/>
    <property type="match status" value="1"/>
</dbReference>
<dbReference type="PRINTS" id="PR00657">
    <property type="entry name" value="CCCHEMOKINER"/>
</dbReference>
<keyword evidence="9" id="KW-1015">Disulfide bond</keyword>
<proteinExistence type="inferred from homology"/>
<evidence type="ECO:0000256" key="3">
    <source>
        <dbReference type="ARBA" id="ARBA00022475"/>
    </source>
</evidence>
<keyword evidence="5" id="KW-0967">Endosome</keyword>
<dbReference type="InterPro" id="IPR050119">
    <property type="entry name" value="CCR1-9-like"/>
</dbReference>
<accession>A0ABM1KVB1</accession>
<dbReference type="InterPro" id="IPR000355">
    <property type="entry name" value="Chemokine_rcpt"/>
</dbReference>
<keyword evidence="10 13" id="KW-0675">Receptor</keyword>
<dbReference type="Pfam" id="PF00001">
    <property type="entry name" value="7tm_1"/>
    <property type="match status" value="1"/>
</dbReference>
<gene>
    <name evidence="18" type="primary">CCR6</name>
</gene>
<keyword evidence="6 15" id="KW-1133">Transmembrane helix</keyword>
<evidence type="ECO:0000256" key="11">
    <source>
        <dbReference type="ARBA" id="ARBA00023180"/>
    </source>
</evidence>
<feature type="transmembrane region" description="Helical" evidence="15">
    <location>
        <begin position="257"/>
        <end position="278"/>
    </location>
</feature>
<dbReference type="PRINTS" id="PR00645">
    <property type="entry name" value="CXCCHMKINER4"/>
</dbReference>
<dbReference type="PRINTS" id="PR00237">
    <property type="entry name" value="GPCRRHODOPSN"/>
</dbReference>
<organism evidence="17 18">
    <name type="scientific">Gekko japonicus</name>
    <name type="common">Schlegel's Japanese gecko</name>
    <dbReference type="NCBI Taxonomy" id="146911"/>
    <lineage>
        <taxon>Eukaryota</taxon>
        <taxon>Metazoa</taxon>
        <taxon>Chordata</taxon>
        <taxon>Craniata</taxon>
        <taxon>Vertebrata</taxon>
        <taxon>Euteleostomi</taxon>
        <taxon>Lepidosauria</taxon>
        <taxon>Squamata</taxon>
        <taxon>Bifurcata</taxon>
        <taxon>Gekkota</taxon>
        <taxon>Gekkonidae</taxon>
        <taxon>Gekkoninae</taxon>
        <taxon>Gekko</taxon>
    </lineage>
</organism>
<evidence type="ECO:0000256" key="6">
    <source>
        <dbReference type="ARBA" id="ARBA00022989"/>
    </source>
</evidence>
<evidence type="ECO:0000256" key="7">
    <source>
        <dbReference type="ARBA" id="ARBA00023040"/>
    </source>
</evidence>
<keyword evidence="7 13" id="KW-0297">G-protein coupled receptor</keyword>
<dbReference type="InterPro" id="IPR017452">
    <property type="entry name" value="GPCR_Rhodpsn_7TM"/>
</dbReference>
<dbReference type="Proteomes" id="UP000694871">
    <property type="component" value="Unplaced"/>
</dbReference>
<protein>
    <submittedName>
        <fullName evidence="18">C-C chemokine receptor type 6</fullName>
    </submittedName>
</protein>
<evidence type="ECO:0000256" key="2">
    <source>
        <dbReference type="ARBA" id="ARBA00004651"/>
    </source>
</evidence>
<keyword evidence="17" id="KW-1185">Reference proteome</keyword>
<feature type="region of interest" description="Disordered" evidence="14">
    <location>
        <begin position="345"/>
        <end position="369"/>
    </location>
</feature>
<sequence>MAALELQEASSKEQEEPNSTDYTYYHDFYDRIIPPCDKTEVRNFAKLFFPFAYSLICILGLVGNTFVVMTFSLYKRSKSMTDMCLCNIAIVDILFVITLPFRAVEYALDDWIFGDFMCKLTRGMYPINFNCAMLLLACISVDRYIAIVQATKSFKLRARTLAYSKVICLAMWGSSVVISSSTFIFSQSYIISFNVTKRICEHRSNPETTVMFKLLILYLQLLFGFFIPLLVMSFCYTFIVKTLVKAQNSKRNKAIRVIVLTVIVFLICQLPYNVVLILNAPSMATQEKDCQSEKKMVYAKHLTETLAFLHCCMNPVLYAFIGVKFRNYFLKIMKGLCCVRYKKHGATPTHSSRGSSDAGHSRQTSEIYE</sequence>
<dbReference type="GeneID" id="107119627"/>
<evidence type="ECO:0000313" key="17">
    <source>
        <dbReference type="Proteomes" id="UP000694871"/>
    </source>
</evidence>
<keyword evidence="11" id="KW-0325">Glycoprotein</keyword>
<feature type="transmembrane region" description="Helical" evidence="15">
    <location>
        <begin position="306"/>
        <end position="325"/>
    </location>
</feature>
<dbReference type="RefSeq" id="XP_015277648.1">
    <property type="nucleotide sequence ID" value="XM_015422162.1"/>
</dbReference>
<comment type="subcellular location">
    <subcellularLocation>
        <location evidence="2">Cell membrane</location>
        <topology evidence="2">Multi-pass membrane protein</topology>
    </subcellularLocation>
    <subcellularLocation>
        <location evidence="1">Early endosome</location>
    </subcellularLocation>
</comment>
<feature type="transmembrane region" description="Helical" evidence="15">
    <location>
        <begin position="210"/>
        <end position="236"/>
    </location>
</feature>
<dbReference type="PROSITE" id="PS50262">
    <property type="entry name" value="G_PROTEIN_RECEP_F1_2"/>
    <property type="match status" value="1"/>
</dbReference>
<evidence type="ECO:0000256" key="10">
    <source>
        <dbReference type="ARBA" id="ARBA00023170"/>
    </source>
</evidence>
<evidence type="ECO:0000256" key="9">
    <source>
        <dbReference type="ARBA" id="ARBA00023157"/>
    </source>
</evidence>
<feature type="domain" description="G-protein coupled receptors family 1 profile" evidence="16">
    <location>
        <begin position="63"/>
        <end position="318"/>
    </location>
</feature>
<feature type="transmembrane region" description="Helical" evidence="15">
    <location>
        <begin position="166"/>
        <end position="190"/>
    </location>
</feature>
<dbReference type="InterPro" id="IPR000276">
    <property type="entry name" value="GPCR_Rhodpsn"/>
</dbReference>
<dbReference type="PANTHER" id="PTHR10489">
    <property type="entry name" value="CELL ADHESION MOLECULE"/>
    <property type="match status" value="1"/>
</dbReference>
<dbReference type="PANTHER" id="PTHR10489:SF611">
    <property type="entry name" value="C-C CHEMOKINE RECEPTOR TYPE 6"/>
    <property type="match status" value="1"/>
</dbReference>